<dbReference type="AlphaFoldDB" id="A0A511JAD8"/>
<proteinExistence type="predicted"/>
<dbReference type="PANTHER" id="PTHR32309">
    <property type="entry name" value="TYROSINE-PROTEIN KINASE"/>
    <property type="match status" value="1"/>
</dbReference>
<dbReference type="GO" id="GO:0005886">
    <property type="term" value="C:plasma membrane"/>
    <property type="evidence" value="ECO:0007669"/>
    <property type="project" value="TreeGrafter"/>
</dbReference>
<dbReference type="GO" id="GO:0004713">
    <property type="term" value="F:protein tyrosine kinase activity"/>
    <property type="evidence" value="ECO:0007669"/>
    <property type="project" value="TreeGrafter"/>
</dbReference>
<feature type="compositionally biased region" description="Basic residues" evidence="3">
    <location>
        <begin position="448"/>
        <end position="458"/>
    </location>
</feature>
<keyword evidence="4" id="KW-0812">Transmembrane</keyword>
<evidence type="ECO:0000256" key="2">
    <source>
        <dbReference type="ARBA" id="ARBA00022840"/>
    </source>
</evidence>
<keyword evidence="1" id="KW-0547">Nucleotide-binding</keyword>
<dbReference type="InterPro" id="IPR027417">
    <property type="entry name" value="P-loop_NTPase"/>
</dbReference>
<dbReference type="GO" id="GO:0005524">
    <property type="term" value="F:ATP binding"/>
    <property type="evidence" value="ECO:0007669"/>
    <property type="project" value="UniProtKB-KW"/>
</dbReference>
<keyword evidence="6" id="KW-1185">Reference proteome</keyword>
<dbReference type="CDD" id="cd05387">
    <property type="entry name" value="BY-kinase"/>
    <property type="match status" value="1"/>
</dbReference>
<organism evidence="5 6">
    <name type="scientific">Cellulomonas composti</name>
    <dbReference type="NCBI Taxonomy" id="266130"/>
    <lineage>
        <taxon>Bacteria</taxon>
        <taxon>Bacillati</taxon>
        <taxon>Actinomycetota</taxon>
        <taxon>Actinomycetes</taxon>
        <taxon>Micrococcales</taxon>
        <taxon>Cellulomonadaceae</taxon>
        <taxon>Cellulomonas</taxon>
    </lineage>
</organism>
<name>A0A511JAD8_9CELL</name>
<gene>
    <name evidence="5" type="ORF">CCO02nite_16190</name>
</gene>
<dbReference type="EMBL" id="BJWG01000006">
    <property type="protein sequence ID" value="GEL94961.1"/>
    <property type="molecule type" value="Genomic_DNA"/>
</dbReference>
<feature type="compositionally biased region" description="Acidic residues" evidence="3">
    <location>
        <begin position="600"/>
        <end position="613"/>
    </location>
</feature>
<dbReference type="SUPFAM" id="SSF52540">
    <property type="entry name" value="P-loop containing nucleoside triphosphate hydrolases"/>
    <property type="match status" value="1"/>
</dbReference>
<feature type="region of interest" description="Disordered" evidence="3">
    <location>
        <begin position="537"/>
        <end position="625"/>
    </location>
</feature>
<dbReference type="InterPro" id="IPR050445">
    <property type="entry name" value="Bact_polysacc_biosynth/exp"/>
</dbReference>
<evidence type="ECO:0000256" key="4">
    <source>
        <dbReference type="SAM" id="Phobius"/>
    </source>
</evidence>
<accession>A0A511JAD8</accession>
<keyword evidence="2" id="KW-0067">ATP-binding</keyword>
<dbReference type="Proteomes" id="UP000321720">
    <property type="component" value="Unassembled WGS sequence"/>
</dbReference>
<evidence type="ECO:0000256" key="3">
    <source>
        <dbReference type="SAM" id="MobiDB-lite"/>
    </source>
</evidence>
<protein>
    <recommendedName>
        <fullName evidence="7">Chromosome partitioning protein</fullName>
    </recommendedName>
</protein>
<dbReference type="PANTHER" id="PTHR32309:SF13">
    <property type="entry name" value="FERRIC ENTEROBACTIN TRANSPORT PROTEIN FEPE"/>
    <property type="match status" value="1"/>
</dbReference>
<reference evidence="5 6" key="1">
    <citation type="submission" date="2019-07" db="EMBL/GenBank/DDBJ databases">
        <title>Whole genome shotgun sequence of Cellulomonas composti NBRC 100758.</title>
        <authorList>
            <person name="Hosoyama A."/>
            <person name="Uohara A."/>
            <person name="Ohji S."/>
            <person name="Ichikawa N."/>
        </authorList>
    </citation>
    <scope>NUCLEOTIDE SEQUENCE [LARGE SCALE GENOMIC DNA]</scope>
    <source>
        <strain evidence="5 6">NBRC 100758</strain>
    </source>
</reference>
<feature type="compositionally biased region" description="Basic and acidic residues" evidence="3">
    <location>
        <begin position="557"/>
        <end position="569"/>
    </location>
</feature>
<dbReference type="NCBIfam" id="TIGR01007">
    <property type="entry name" value="eps_fam"/>
    <property type="match status" value="1"/>
</dbReference>
<evidence type="ECO:0000256" key="1">
    <source>
        <dbReference type="ARBA" id="ARBA00022741"/>
    </source>
</evidence>
<dbReference type="Pfam" id="PF10609">
    <property type="entry name" value="ParA"/>
    <property type="match status" value="1"/>
</dbReference>
<sequence length="625" mass="64184">MSLRDFVTAARKHWVIVLLPVLVLGSLVGYMSMKATPQYRSSATIFVSLSSSGSATDLNQGSNYTQSQMLSYSELAGLPIVLDPVIEQLGLDVSAKQLGNRVSASAPSGTSLLTVSVTGSSPLDTTNVANAVAGELVQVIKQLAPVSDSGRGTVTATIVRGASVPLYPFSPNTRRNLMAAVFAGLLLGLVAAYLRETLDTRVRSARDVDDAVGVPVIGSVRSVRKSAPFVLSELEATGGPQGEEYRKIRTNLQMIGRAGVPKVFVVSSALAGEGKSYTSLRTAAAFVAAGERVLLIDADLRRPSLAPTLGLEGGAGLTDCLVGRATFDDVSQVVGDRLTVLLSGPVPPNPSELLTSKEFEEIVALGRERFDVVVIDAPPLLPVSDAVVIARLAVGVVLVVDASRVRRAQIKRAAESVRLGGARVVGVVLNRARVASDESSYYAASPQAHKRRRRRRDKGRAAAPAPVLATVGAPAARHATERTAAGAPPVAIVWPPASGDDRAAAPSAPVAAPDALAVPDGVAASGGVAVPDEVVAPAPSTSATEPEAGSAVETDLPVEHAERDPKPDEQPVPEQPDAAAVADGADGGGDEPDGRADGPAEGDDAAVGPDEDAAMAAGTAVTHHA</sequence>
<comment type="caution">
    <text evidence="5">The sequence shown here is derived from an EMBL/GenBank/DDBJ whole genome shotgun (WGS) entry which is preliminary data.</text>
</comment>
<feature type="region of interest" description="Disordered" evidence="3">
    <location>
        <begin position="440"/>
        <end position="484"/>
    </location>
</feature>
<feature type="transmembrane region" description="Helical" evidence="4">
    <location>
        <begin position="12"/>
        <end position="31"/>
    </location>
</feature>
<evidence type="ECO:0008006" key="7">
    <source>
        <dbReference type="Google" id="ProtNLM"/>
    </source>
</evidence>
<keyword evidence="4" id="KW-0472">Membrane</keyword>
<dbReference type="Gene3D" id="3.40.50.300">
    <property type="entry name" value="P-loop containing nucleotide triphosphate hydrolases"/>
    <property type="match status" value="1"/>
</dbReference>
<dbReference type="RefSeq" id="WP_186812625.1">
    <property type="nucleotide sequence ID" value="NZ_BJWG01000006.1"/>
</dbReference>
<dbReference type="InterPro" id="IPR033756">
    <property type="entry name" value="YlxH/NBP35"/>
</dbReference>
<dbReference type="InterPro" id="IPR005702">
    <property type="entry name" value="Wzc-like_C"/>
</dbReference>
<evidence type="ECO:0000313" key="6">
    <source>
        <dbReference type="Proteomes" id="UP000321720"/>
    </source>
</evidence>
<keyword evidence="4" id="KW-1133">Transmembrane helix</keyword>
<evidence type="ECO:0000313" key="5">
    <source>
        <dbReference type="EMBL" id="GEL94961.1"/>
    </source>
</evidence>